<dbReference type="PANTHER" id="PTHR24123">
    <property type="entry name" value="ANKYRIN REPEAT-CONTAINING"/>
    <property type="match status" value="1"/>
</dbReference>
<feature type="signal peptide" evidence="4">
    <location>
        <begin position="1"/>
        <end position="20"/>
    </location>
</feature>
<feature type="repeat" description="ANK" evidence="3">
    <location>
        <begin position="399"/>
        <end position="431"/>
    </location>
</feature>
<proteinExistence type="predicted"/>
<feature type="repeat" description="ANK" evidence="3">
    <location>
        <begin position="326"/>
        <end position="358"/>
    </location>
</feature>
<evidence type="ECO:0000256" key="2">
    <source>
        <dbReference type="ARBA" id="ARBA00023043"/>
    </source>
</evidence>
<dbReference type="PROSITE" id="PS50297">
    <property type="entry name" value="ANK_REP_REGION"/>
    <property type="match status" value="4"/>
</dbReference>
<dbReference type="PANTHER" id="PTHR24123:SF129">
    <property type="entry name" value="PROTEIN, PUTATIVE-RELATED"/>
    <property type="match status" value="1"/>
</dbReference>
<comment type="caution">
    <text evidence="5">The sequence shown here is derived from an EMBL/GenBank/DDBJ whole genome shotgun (WGS) entry which is preliminary data.</text>
</comment>
<dbReference type="SUPFAM" id="SSF48403">
    <property type="entry name" value="Ankyrin repeat"/>
    <property type="match status" value="2"/>
</dbReference>
<sequence>MNSKSILLFAFSLFSIALNAQNVFHDRNYWKAAPSVETVKSDEQKGNDATQLNANAFDATVYAIIEKAPDATVKYLLSKSENGANKITHDGRTYIFWAAYVGNTDLMEYLQKNGAKTDIIEDHGYTIMNFAASTGQTNTKVYDLCLKFGANLKKDLDHDGANALLLASGSAKDMTLIDYFSSKGIDLKSTDANGNGILNYVSKNGNRDIMENLLKKGLKFSDNAMIMAAQGTRSNTNTLETYQFLESKGVKPTAIGKNGENALHFIVRKEKQAEIIAYFLSKGVDVNQTNKDGNNVLMYASAANPDVVLVKMLAEKTKDINARNAKGQSALSMAVQSNSPEIVGLLLEKGADTKIVDIDGNNLTYYLAQSYNPKKPAEFDTKLKALQSKGFDLNSKSKNGNTLLHIAVAKNNLDLIKRAQGLGIDVNMKNAEGMTALHKAAMISKNDEMLKYLVSIGAKTDEKTDMAETAYDLASENEALKQNKIAIDFLK</sequence>
<keyword evidence="1" id="KW-0677">Repeat</keyword>
<keyword evidence="6" id="KW-1185">Reference proteome</keyword>
<evidence type="ECO:0000313" key="6">
    <source>
        <dbReference type="Proteomes" id="UP000535020"/>
    </source>
</evidence>
<feature type="repeat" description="ANK" evidence="3">
    <location>
        <begin position="258"/>
        <end position="291"/>
    </location>
</feature>
<evidence type="ECO:0000256" key="1">
    <source>
        <dbReference type="ARBA" id="ARBA00022737"/>
    </source>
</evidence>
<protein>
    <submittedName>
        <fullName evidence="5">Ankyrin repeat domain-containing protein</fullName>
    </submittedName>
</protein>
<keyword evidence="4" id="KW-0732">Signal</keyword>
<evidence type="ECO:0000256" key="4">
    <source>
        <dbReference type="SAM" id="SignalP"/>
    </source>
</evidence>
<gene>
    <name evidence="5" type="ORF">HZF10_05385</name>
</gene>
<dbReference type="InterPro" id="IPR036770">
    <property type="entry name" value="Ankyrin_rpt-contain_sf"/>
</dbReference>
<evidence type="ECO:0000313" key="5">
    <source>
        <dbReference type="EMBL" id="NYA70344.1"/>
    </source>
</evidence>
<dbReference type="InterPro" id="IPR002110">
    <property type="entry name" value="Ankyrin_rpt"/>
</dbReference>
<dbReference type="Pfam" id="PF12796">
    <property type="entry name" value="Ank_2"/>
    <property type="match status" value="3"/>
</dbReference>
<dbReference type="EMBL" id="JACBJI010000002">
    <property type="protein sequence ID" value="NYA70344.1"/>
    <property type="molecule type" value="Genomic_DNA"/>
</dbReference>
<keyword evidence="2 3" id="KW-0040">ANK repeat</keyword>
<dbReference type="RefSeq" id="WP_176005158.1">
    <property type="nucleotide sequence ID" value="NZ_JABWMI010000006.1"/>
</dbReference>
<reference evidence="5 6" key="1">
    <citation type="submission" date="2020-07" db="EMBL/GenBank/DDBJ databases">
        <authorList>
            <person name="Sun Q."/>
        </authorList>
    </citation>
    <scope>NUCLEOTIDE SEQUENCE [LARGE SCALE GENOMIC DNA]</scope>
    <source>
        <strain evidence="5 6">MAH-1</strain>
    </source>
</reference>
<organism evidence="5 6">
    <name type="scientific">Flavobacterium agri</name>
    <dbReference type="NCBI Taxonomy" id="2743471"/>
    <lineage>
        <taxon>Bacteria</taxon>
        <taxon>Pseudomonadati</taxon>
        <taxon>Bacteroidota</taxon>
        <taxon>Flavobacteriia</taxon>
        <taxon>Flavobacteriales</taxon>
        <taxon>Flavobacteriaceae</taxon>
        <taxon>Flavobacterium</taxon>
    </lineage>
</organism>
<dbReference type="PROSITE" id="PS50088">
    <property type="entry name" value="ANK_REPEAT"/>
    <property type="match status" value="5"/>
</dbReference>
<accession>A0A7Y8Y0H1</accession>
<name>A0A7Y8Y0H1_9FLAO</name>
<feature type="repeat" description="ANK" evidence="3">
    <location>
        <begin position="90"/>
        <end position="122"/>
    </location>
</feature>
<dbReference type="AlphaFoldDB" id="A0A7Y8Y0H1"/>
<dbReference type="Gene3D" id="1.25.40.20">
    <property type="entry name" value="Ankyrin repeat-containing domain"/>
    <property type="match status" value="2"/>
</dbReference>
<feature type="chain" id="PRO_5031000485" evidence="4">
    <location>
        <begin position="21"/>
        <end position="491"/>
    </location>
</feature>
<dbReference type="InterPro" id="IPR051165">
    <property type="entry name" value="Multifunctional_ANK_Repeat"/>
</dbReference>
<dbReference type="SMART" id="SM00248">
    <property type="entry name" value="ANK"/>
    <property type="match status" value="9"/>
</dbReference>
<dbReference type="Proteomes" id="UP000535020">
    <property type="component" value="Unassembled WGS sequence"/>
</dbReference>
<feature type="repeat" description="ANK" evidence="3">
    <location>
        <begin position="432"/>
        <end position="465"/>
    </location>
</feature>
<evidence type="ECO:0000256" key="3">
    <source>
        <dbReference type="PROSITE-ProRule" id="PRU00023"/>
    </source>
</evidence>